<sequence length="83" mass="8446">MSSTWPVVWIVASPQPEAGRAADGVASDMAETLAARATRGGPPSCSEELGSLLPVRIPYTGSEPQQGIRTAPGDPGRTRGSGA</sequence>
<proteinExistence type="predicted"/>
<protein>
    <submittedName>
        <fullName evidence="2">Uncharacterized protein</fullName>
    </submittedName>
</protein>
<evidence type="ECO:0000313" key="2">
    <source>
        <dbReference type="EMBL" id="GAA3639653.1"/>
    </source>
</evidence>
<accession>A0ABP7AT84</accession>
<dbReference type="Proteomes" id="UP001501490">
    <property type="component" value="Unassembled WGS sequence"/>
</dbReference>
<reference evidence="3" key="1">
    <citation type="journal article" date="2019" name="Int. J. Syst. Evol. Microbiol.">
        <title>The Global Catalogue of Microorganisms (GCM) 10K type strain sequencing project: providing services to taxonomists for standard genome sequencing and annotation.</title>
        <authorList>
            <consortium name="The Broad Institute Genomics Platform"/>
            <consortium name="The Broad Institute Genome Sequencing Center for Infectious Disease"/>
            <person name="Wu L."/>
            <person name="Ma J."/>
        </authorList>
    </citation>
    <scope>NUCLEOTIDE SEQUENCE [LARGE SCALE GENOMIC DNA]</scope>
    <source>
        <strain evidence="3">JCM 16929</strain>
    </source>
</reference>
<organism evidence="2 3">
    <name type="scientific">Microlunatus ginsengisoli</name>
    <dbReference type="NCBI Taxonomy" id="363863"/>
    <lineage>
        <taxon>Bacteria</taxon>
        <taxon>Bacillati</taxon>
        <taxon>Actinomycetota</taxon>
        <taxon>Actinomycetes</taxon>
        <taxon>Propionibacteriales</taxon>
        <taxon>Propionibacteriaceae</taxon>
        <taxon>Microlunatus</taxon>
    </lineage>
</organism>
<keyword evidence="3" id="KW-1185">Reference proteome</keyword>
<comment type="caution">
    <text evidence="2">The sequence shown here is derived from an EMBL/GenBank/DDBJ whole genome shotgun (WGS) entry which is preliminary data.</text>
</comment>
<dbReference type="EMBL" id="BAABAB010000050">
    <property type="protein sequence ID" value="GAA3639653.1"/>
    <property type="molecule type" value="Genomic_DNA"/>
</dbReference>
<evidence type="ECO:0000256" key="1">
    <source>
        <dbReference type="SAM" id="MobiDB-lite"/>
    </source>
</evidence>
<evidence type="ECO:0000313" key="3">
    <source>
        <dbReference type="Proteomes" id="UP001501490"/>
    </source>
</evidence>
<name>A0ABP7AT84_9ACTN</name>
<gene>
    <name evidence="2" type="ORF">GCM10022236_47650</name>
</gene>
<feature type="region of interest" description="Disordered" evidence="1">
    <location>
        <begin position="60"/>
        <end position="83"/>
    </location>
</feature>